<sequence length="326" mass="36697">MARSKRRGCCSGCCGLFDALSRLFSGPSVGGEKLMQHPAIIACIMSHLPSHVLLGNMRLAHPMFNRMALTSDHPIIQWHSWRWPKPTLPPGLDLANAYTPDLGRPYVYDPPRPTREVSPLFFSMFNKLWQRIVEDVRHQHDELGLKPGREKDYTPLLANGNYSGLDDLVGSPPHDVMWYLEKQLFRDVPVRLGNMQVTRPALTEPIHVRMGCFRCCTRGCTYGMSFDCPEGGLRVRDLATMLVNGLFDWNHGSCTQCLWNHNSTHCAVAIEVTTVANELADGHVWYDYVGGVRVPESDNSFSIMSLALYAENGGKIWGRGGEFQHR</sequence>
<proteinExistence type="predicted"/>
<protein>
    <submittedName>
        <fullName evidence="1">Uncharacterized protein</fullName>
    </submittedName>
</protein>
<comment type="caution">
    <text evidence="1">The sequence shown here is derived from an EMBL/GenBank/DDBJ whole genome shotgun (WGS) entry which is preliminary data.</text>
</comment>
<evidence type="ECO:0000313" key="1">
    <source>
        <dbReference type="EMBL" id="KAK6338618.1"/>
    </source>
</evidence>
<organism evidence="1 2">
    <name type="scientific">Orbilia brochopaga</name>
    <dbReference type="NCBI Taxonomy" id="3140254"/>
    <lineage>
        <taxon>Eukaryota</taxon>
        <taxon>Fungi</taxon>
        <taxon>Dikarya</taxon>
        <taxon>Ascomycota</taxon>
        <taxon>Pezizomycotina</taxon>
        <taxon>Orbiliomycetes</taxon>
        <taxon>Orbiliales</taxon>
        <taxon>Orbiliaceae</taxon>
        <taxon>Orbilia</taxon>
    </lineage>
</organism>
<gene>
    <name evidence="1" type="ORF">TWF696_009429</name>
</gene>
<dbReference type="Proteomes" id="UP001375240">
    <property type="component" value="Unassembled WGS sequence"/>
</dbReference>
<dbReference type="AlphaFoldDB" id="A0AAV9UAZ3"/>
<keyword evidence="2" id="KW-1185">Reference proteome</keyword>
<dbReference type="EMBL" id="JAVHNQ010000009">
    <property type="protein sequence ID" value="KAK6338618.1"/>
    <property type="molecule type" value="Genomic_DNA"/>
</dbReference>
<evidence type="ECO:0000313" key="2">
    <source>
        <dbReference type="Proteomes" id="UP001375240"/>
    </source>
</evidence>
<accession>A0AAV9UAZ3</accession>
<name>A0AAV9UAZ3_9PEZI</name>
<reference evidence="1 2" key="1">
    <citation type="submission" date="2019-10" db="EMBL/GenBank/DDBJ databases">
        <authorList>
            <person name="Palmer J.M."/>
        </authorList>
    </citation>
    <scope>NUCLEOTIDE SEQUENCE [LARGE SCALE GENOMIC DNA]</scope>
    <source>
        <strain evidence="1 2">TWF696</strain>
    </source>
</reference>